<evidence type="ECO:0000313" key="9">
    <source>
        <dbReference type="Proteomes" id="UP000262379"/>
    </source>
</evidence>
<feature type="transmembrane region" description="Helical" evidence="6">
    <location>
        <begin position="30"/>
        <end position="50"/>
    </location>
</feature>
<feature type="transmembrane region" description="Helical" evidence="6">
    <location>
        <begin position="234"/>
        <end position="257"/>
    </location>
</feature>
<dbReference type="EMBL" id="QURN01000006">
    <property type="protein sequence ID" value="RFC67898.1"/>
    <property type="molecule type" value="Genomic_DNA"/>
</dbReference>
<protein>
    <submittedName>
        <fullName evidence="8">MFS transporter</fullName>
    </submittedName>
</protein>
<sequence>MGSGMLFWSFFSALSGFAWSFPAFLITRVGVGIGEATLAPAATSIISGLFPSEQRAKPTGIYMLGIPLGSLLAFTTVGAIAHHFNSWRAPFLLSFVPGIILAFLIFSLSGSIPGAPKKESLTIKRPFRAIFAVPTFWSIALAGIACSFVTFGTNAFLVPLLQRHFGVNLQQAGMYTGLIVGVTGLIGLTAGGWIADNLQASYRRGRILMAAFSFIASAALIVCALLVSVEHVQLFVALFALGWLLQFPLYVCLYPALHDVIPAELRATSMSMFISASTLIGGSLGPVAVGLLSDHFALKAQLAANSPTMEEVFRAAGLHAALGIIPIALLCASAATFFAAWKFVKDADKLRSAEQIAR</sequence>
<keyword evidence="2" id="KW-0813">Transport</keyword>
<feature type="transmembrane region" description="Helical" evidence="6">
    <location>
        <begin position="62"/>
        <end position="81"/>
    </location>
</feature>
<evidence type="ECO:0000259" key="7">
    <source>
        <dbReference type="PROSITE" id="PS50850"/>
    </source>
</evidence>
<evidence type="ECO:0000256" key="4">
    <source>
        <dbReference type="ARBA" id="ARBA00022989"/>
    </source>
</evidence>
<evidence type="ECO:0000256" key="5">
    <source>
        <dbReference type="ARBA" id="ARBA00023136"/>
    </source>
</evidence>
<reference evidence="9" key="1">
    <citation type="submission" date="2018-08" db="EMBL/GenBank/DDBJ databases">
        <authorList>
            <person name="Im W.T."/>
        </authorList>
    </citation>
    <scope>NUCLEOTIDE SEQUENCE [LARGE SCALE GENOMIC DNA]</scope>
    <source>
        <strain evidence="9">LA-28</strain>
    </source>
</reference>
<evidence type="ECO:0000256" key="2">
    <source>
        <dbReference type="ARBA" id="ARBA00022448"/>
    </source>
</evidence>
<dbReference type="GO" id="GO:0016020">
    <property type="term" value="C:membrane"/>
    <property type="evidence" value="ECO:0007669"/>
    <property type="project" value="UniProtKB-SubCell"/>
</dbReference>
<feature type="transmembrane region" description="Helical" evidence="6">
    <location>
        <begin position="207"/>
        <end position="228"/>
    </location>
</feature>
<dbReference type="Pfam" id="PF07690">
    <property type="entry name" value="MFS_1"/>
    <property type="match status" value="1"/>
</dbReference>
<gene>
    <name evidence="8" type="ORF">DY251_09970</name>
</gene>
<dbReference type="GO" id="GO:0022857">
    <property type="term" value="F:transmembrane transporter activity"/>
    <property type="evidence" value="ECO:0007669"/>
    <property type="project" value="InterPro"/>
</dbReference>
<dbReference type="SUPFAM" id="SSF103473">
    <property type="entry name" value="MFS general substrate transporter"/>
    <property type="match status" value="1"/>
</dbReference>
<evidence type="ECO:0000256" key="6">
    <source>
        <dbReference type="SAM" id="Phobius"/>
    </source>
</evidence>
<feature type="transmembrane region" description="Helical" evidence="6">
    <location>
        <begin position="172"/>
        <end position="195"/>
    </location>
</feature>
<keyword evidence="3 6" id="KW-0812">Transmembrane</keyword>
<comment type="subcellular location">
    <subcellularLocation>
        <location evidence="1">Membrane</location>
        <topology evidence="1">Multi-pass membrane protein</topology>
    </subcellularLocation>
</comment>
<dbReference type="InterPro" id="IPR036259">
    <property type="entry name" value="MFS_trans_sf"/>
</dbReference>
<keyword evidence="5 6" id="KW-0472">Membrane</keyword>
<evidence type="ECO:0000256" key="1">
    <source>
        <dbReference type="ARBA" id="ARBA00004141"/>
    </source>
</evidence>
<evidence type="ECO:0000313" key="8">
    <source>
        <dbReference type="EMBL" id="RFC67898.1"/>
    </source>
</evidence>
<evidence type="ECO:0000256" key="3">
    <source>
        <dbReference type="ARBA" id="ARBA00022692"/>
    </source>
</evidence>
<dbReference type="InterPro" id="IPR011701">
    <property type="entry name" value="MFS"/>
</dbReference>
<feature type="domain" description="Major facilitator superfamily (MFS) profile" evidence="7">
    <location>
        <begin position="1"/>
        <end position="335"/>
    </location>
</feature>
<name>A0A371XF92_9HYPH</name>
<organism evidence="8 9">
    <name type="scientific">Mesorhizobium denitrificans</name>
    <dbReference type="NCBI Taxonomy" id="2294114"/>
    <lineage>
        <taxon>Bacteria</taxon>
        <taxon>Pseudomonadati</taxon>
        <taxon>Pseudomonadota</taxon>
        <taxon>Alphaproteobacteria</taxon>
        <taxon>Hyphomicrobiales</taxon>
        <taxon>Phyllobacteriaceae</taxon>
        <taxon>Mesorhizobium</taxon>
    </lineage>
</organism>
<dbReference type="InterPro" id="IPR020846">
    <property type="entry name" value="MFS_dom"/>
</dbReference>
<feature type="transmembrane region" description="Helical" evidence="6">
    <location>
        <begin position="312"/>
        <end position="341"/>
    </location>
</feature>
<feature type="transmembrane region" description="Helical" evidence="6">
    <location>
        <begin position="269"/>
        <end position="292"/>
    </location>
</feature>
<dbReference type="PANTHER" id="PTHR23505:SF79">
    <property type="entry name" value="PROTEIN SPINSTER"/>
    <property type="match status" value="1"/>
</dbReference>
<dbReference type="Proteomes" id="UP000262379">
    <property type="component" value="Unassembled WGS sequence"/>
</dbReference>
<dbReference type="PANTHER" id="PTHR23505">
    <property type="entry name" value="SPINSTER"/>
    <property type="match status" value="1"/>
</dbReference>
<feature type="transmembrane region" description="Helical" evidence="6">
    <location>
        <begin position="129"/>
        <end position="152"/>
    </location>
</feature>
<dbReference type="InterPro" id="IPR044770">
    <property type="entry name" value="MFS_spinster-like"/>
</dbReference>
<feature type="transmembrane region" description="Helical" evidence="6">
    <location>
        <begin position="87"/>
        <end position="108"/>
    </location>
</feature>
<proteinExistence type="predicted"/>
<dbReference type="PROSITE" id="PS50850">
    <property type="entry name" value="MFS"/>
    <property type="match status" value="1"/>
</dbReference>
<comment type="caution">
    <text evidence="8">The sequence shown here is derived from an EMBL/GenBank/DDBJ whole genome shotgun (WGS) entry which is preliminary data.</text>
</comment>
<keyword evidence="9" id="KW-1185">Reference proteome</keyword>
<dbReference type="Gene3D" id="1.20.1250.20">
    <property type="entry name" value="MFS general substrate transporter like domains"/>
    <property type="match status" value="1"/>
</dbReference>
<dbReference type="AlphaFoldDB" id="A0A371XF92"/>
<accession>A0A371XF92</accession>
<keyword evidence="4 6" id="KW-1133">Transmembrane helix</keyword>